<keyword evidence="1" id="KW-0732">Signal</keyword>
<evidence type="ECO:0000313" key="3">
    <source>
        <dbReference type="Proteomes" id="UP001461498"/>
    </source>
</evidence>
<feature type="signal peptide" evidence="1">
    <location>
        <begin position="1"/>
        <end position="19"/>
    </location>
</feature>
<dbReference type="Proteomes" id="UP001461498">
    <property type="component" value="Unassembled WGS sequence"/>
</dbReference>
<feature type="chain" id="PRO_5043385104" evidence="1">
    <location>
        <begin position="20"/>
        <end position="130"/>
    </location>
</feature>
<evidence type="ECO:0000313" key="2">
    <source>
        <dbReference type="EMBL" id="KAK9500872.1"/>
    </source>
</evidence>
<accession>A0AAW1CRC8</accession>
<proteinExistence type="predicted"/>
<comment type="caution">
    <text evidence="2">The sequence shown here is derived from an EMBL/GenBank/DDBJ whole genome shotgun (WGS) entry which is preliminary data.</text>
</comment>
<evidence type="ECO:0000256" key="1">
    <source>
        <dbReference type="SAM" id="SignalP"/>
    </source>
</evidence>
<organism evidence="2 3">
    <name type="scientific">Rhynocoris fuscipes</name>
    <dbReference type="NCBI Taxonomy" id="488301"/>
    <lineage>
        <taxon>Eukaryota</taxon>
        <taxon>Metazoa</taxon>
        <taxon>Ecdysozoa</taxon>
        <taxon>Arthropoda</taxon>
        <taxon>Hexapoda</taxon>
        <taxon>Insecta</taxon>
        <taxon>Pterygota</taxon>
        <taxon>Neoptera</taxon>
        <taxon>Paraneoptera</taxon>
        <taxon>Hemiptera</taxon>
        <taxon>Heteroptera</taxon>
        <taxon>Panheteroptera</taxon>
        <taxon>Cimicomorpha</taxon>
        <taxon>Reduviidae</taxon>
        <taxon>Harpactorinae</taxon>
        <taxon>Harpactorini</taxon>
        <taxon>Rhynocoris</taxon>
    </lineage>
</organism>
<protein>
    <submittedName>
        <fullName evidence="2">Uncharacterized protein</fullName>
    </submittedName>
</protein>
<gene>
    <name evidence="2" type="ORF">O3M35_002047</name>
</gene>
<sequence>MKMQLTVAIILLMAVCIHAGDMLMKSIVFDKKTPGVFYCPQHKPTGLDKMIVRSRPLKKLCEFDNKRPFPADYKSDCYHDIDESEWACKEKYRIMMRLYPPGSEDSKQSDKWQRAYNKYIKRKVQGKKQY</sequence>
<reference evidence="2 3" key="1">
    <citation type="submission" date="2022-12" db="EMBL/GenBank/DDBJ databases">
        <title>Chromosome-level genome assembly of true bugs.</title>
        <authorList>
            <person name="Ma L."/>
            <person name="Li H."/>
        </authorList>
    </citation>
    <scope>NUCLEOTIDE SEQUENCE [LARGE SCALE GENOMIC DNA]</scope>
    <source>
        <strain evidence="2">Lab_2022b</strain>
    </source>
</reference>
<keyword evidence="3" id="KW-1185">Reference proteome</keyword>
<dbReference type="EMBL" id="JAPXFL010000010">
    <property type="protein sequence ID" value="KAK9500872.1"/>
    <property type="molecule type" value="Genomic_DNA"/>
</dbReference>
<name>A0AAW1CRC8_9HEMI</name>
<dbReference type="AlphaFoldDB" id="A0AAW1CRC8"/>